<evidence type="ECO:0000313" key="2">
    <source>
        <dbReference type="EMBL" id="CRK97410.1"/>
    </source>
</evidence>
<feature type="region of interest" description="Disordered" evidence="1">
    <location>
        <begin position="43"/>
        <end position="65"/>
    </location>
</feature>
<dbReference type="Proteomes" id="UP000183832">
    <property type="component" value="Unassembled WGS sequence"/>
</dbReference>
<gene>
    <name evidence="2" type="ORF">CLUMA_CG010799</name>
</gene>
<sequence>MASKITPEKAVSGLVYGFRCWLRPMTIKSCKTSLCRPDLCEDEAKSTNFSGDRIKSEPNTISSGG</sequence>
<evidence type="ECO:0000256" key="1">
    <source>
        <dbReference type="SAM" id="MobiDB-lite"/>
    </source>
</evidence>
<dbReference type="AlphaFoldDB" id="A0A1J1ICD0"/>
<proteinExistence type="predicted"/>
<name>A0A1J1ICD0_9DIPT</name>
<keyword evidence="3" id="KW-1185">Reference proteome</keyword>
<reference evidence="2 3" key="1">
    <citation type="submission" date="2015-04" db="EMBL/GenBank/DDBJ databases">
        <authorList>
            <person name="Syromyatnikov M.Y."/>
            <person name="Popov V.N."/>
        </authorList>
    </citation>
    <scope>NUCLEOTIDE SEQUENCE [LARGE SCALE GENOMIC DNA]</scope>
</reference>
<accession>A0A1J1ICD0</accession>
<protein>
    <submittedName>
        <fullName evidence="2">CLUMA_CG010799, isoform A</fullName>
    </submittedName>
</protein>
<evidence type="ECO:0000313" key="3">
    <source>
        <dbReference type="Proteomes" id="UP000183832"/>
    </source>
</evidence>
<dbReference type="EMBL" id="CVRI01000047">
    <property type="protein sequence ID" value="CRK97410.1"/>
    <property type="molecule type" value="Genomic_DNA"/>
</dbReference>
<organism evidence="2 3">
    <name type="scientific">Clunio marinus</name>
    <dbReference type="NCBI Taxonomy" id="568069"/>
    <lineage>
        <taxon>Eukaryota</taxon>
        <taxon>Metazoa</taxon>
        <taxon>Ecdysozoa</taxon>
        <taxon>Arthropoda</taxon>
        <taxon>Hexapoda</taxon>
        <taxon>Insecta</taxon>
        <taxon>Pterygota</taxon>
        <taxon>Neoptera</taxon>
        <taxon>Endopterygota</taxon>
        <taxon>Diptera</taxon>
        <taxon>Nematocera</taxon>
        <taxon>Chironomoidea</taxon>
        <taxon>Chironomidae</taxon>
        <taxon>Clunio</taxon>
    </lineage>
</organism>